<evidence type="ECO:0000313" key="1">
    <source>
        <dbReference type="EMBL" id="GBN37369.1"/>
    </source>
</evidence>
<organism evidence="1 2">
    <name type="scientific">Araneus ventricosus</name>
    <name type="common">Orbweaver spider</name>
    <name type="synonym">Epeira ventricosa</name>
    <dbReference type="NCBI Taxonomy" id="182803"/>
    <lineage>
        <taxon>Eukaryota</taxon>
        <taxon>Metazoa</taxon>
        <taxon>Ecdysozoa</taxon>
        <taxon>Arthropoda</taxon>
        <taxon>Chelicerata</taxon>
        <taxon>Arachnida</taxon>
        <taxon>Araneae</taxon>
        <taxon>Araneomorphae</taxon>
        <taxon>Entelegynae</taxon>
        <taxon>Araneoidea</taxon>
        <taxon>Araneidae</taxon>
        <taxon>Araneus</taxon>
    </lineage>
</organism>
<comment type="caution">
    <text evidence="1">The sequence shown here is derived from an EMBL/GenBank/DDBJ whole genome shotgun (WGS) entry which is preliminary data.</text>
</comment>
<reference evidence="1 2" key="1">
    <citation type="journal article" date="2019" name="Sci. Rep.">
        <title>Orb-weaving spider Araneus ventricosus genome elucidates the spidroin gene catalogue.</title>
        <authorList>
            <person name="Kono N."/>
            <person name="Nakamura H."/>
            <person name="Ohtoshi R."/>
            <person name="Moran D.A.P."/>
            <person name="Shinohara A."/>
            <person name="Yoshida Y."/>
            <person name="Fujiwara M."/>
            <person name="Mori M."/>
            <person name="Tomita M."/>
            <person name="Arakawa K."/>
        </authorList>
    </citation>
    <scope>NUCLEOTIDE SEQUENCE [LARGE SCALE GENOMIC DNA]</scope>
</reference>
<name>A0A4Y2NFE1_ARAVE</name>
<evidence type="ECO:0000313" key="2">
    <source>
        <dbReference type="Proteomes" id="UP000499080"/>
    </source>
</evidence>
<accession>A0A4Y2NFE1</accession>
<dbReference type="OrthoDB" id="8189655at2759"/>
<sequence>MNSTIFKYVCEYLKCLSQLRIPPTVKYAVISFLNSQDEKAAEIHLQISELCEENIMSEGVVGKLVRVFKDGRTNMHGDERSGRPSVITEDLVRKLMGKCERTDALRFHLYLMCFLKFQEVLFMEL</sequence>
<dbReference type="AlphaFoldDB" id="A0A4Y2NFE1"/>
<proteinExistence type="predicted"/>
<keyword evidence="2" id="KW-1185">Reference proteome</keyword>
<dbReference type="EMBL" id="BGPR01009005">
    <property type="protein sequence ID" value="GBN37369.1"/>
    <property type="molecule type" value="Genomic_DNA"/>
</dbReference>
<protein>
    <submittedName>
        <fullName evidence="1">Uncharacterized protein</fullName>
    </submittedName>
</protein>
<dbReference type="Proteomes" id="UP000499080">
    <property type="component" value="Unassembled WGS sequence"/>
</dbReference>
<gene>
    <name evidence="1" type="ORF">AVEN_66067_1</name>
</gene>